<dbReference type="SUPFAM" id="SSF52317">
    <property type="entry name" value="Class I glutamine amidotransferase-like"/>
    <property type="match status" value="1"/>
</dbReference>
<dbReference type="Pfam" id="PF01965">
    <property type="entry name" value="DJ-1_PfpI"/>
    <property type="match status" value="1"/>
</dbReference>
<accession>A0ABW9DZF0</accession>
<dbReference type="RefSeq" id="WP_408339253.1">
    <property type="nucleotide sequence ID" value="NZ_JAQQCF010000029.1"/>
</dbReference>
<dbReference type="EMBL" id="JAQQCF010000029">
    <property type="protein sequence ID" value="MFM0640560.1"/>
    <property type="molecule type" value="Genomic_DNA"/>
</dbReference>
<keyword evidence="3" id="KW-1185">Reference proteome</keyword>
<reference evidence="2 3" key="1">
    <citation type="journal article" date="2024" name="Chem. Sci.">
        <title>Discovery of megapolipeptins by genome mining of a Burkholderiales bacteria collection.</title>
        <authorList>
            <person name="Paulo B.S."/>
            <person name="Recchia M.J.J."/>
            <person name="Lee S."/>
            <person name="Fergusson C.H."/>
            <person name="Romanowski S.B."/>
            <person name="Hernandez A."/>
            <person name="Krull N."/>
            <person name="Liu D.Y."/>
            <person name="Cavanagh H."/>
            <person name="Bos A."/>
            <person name="Gray C.A."/>
            <person name="Murphy B.T."/>
            <person name="Linington R.G."/>
            <person name="Eustaquio A.S."/>
        </authorList>
    </citation>
    <scope>NUCLEOTIDE SEQUENCE [LARGE SCALE GENOMIC DNA]</scope>
    <source>
        <strain evidence="2 3">RL17-338-BIC-A</strain>
    </source>
</reference>
<name>A0ABW9DZF0_9BURK</name>
<dbReference type="PANTHER" id="PTHR43130:SF2">
    <property type="entry name" value="DJ-1_PFPI DOMAIN-CONTAINING PROTEIN"/>
    <property type="match status" value="1"/>
</dbReference>
<dbReference type="CDD" id="cd03139">
    <property type="entry name" value="GATase1_PfpI_2"/>
    <property type="match status" value="1"/>
</dbReference>
<evidence type="ECO:0000259" key="1">
    <source>
        <dbReference type="Pfam" id="PF01965"/>
    </source>
</evidence>
<dbReference type="PANTHER" id="PTHR43130">
    <property type="entry name" value="ARAC-FAMILY TRANSCRIPTIONAL REGULATOR"/>
    <property type="match status" value="1"/>
</dbReference>
<sequence length="238" mass="25201">MEIISDSFSQTRDINVAMVMFPGFTLLDLVGPQTTLSFHTKVHLVAETMDPVASDSGAQLLPTCTFATCPTDVDVLFVPGGFGTADAMEHEATISFLRDRGATARFVASVCTGSLIQAAAGLLDGYEATTYWAHLDILKILGAKPVQQRVVIDRNRISGGGVTAGIDFGLSLLAALRGEETAQVMQLLMEYDPAPPFNCGTPASAGSALTVLATAALGDAIEKPRAAARRIRERESIR</sequence>
<organism evidence="2 3">
    <name type="scientific">Paraburkholderia metrosideri</name>
    <dbReference type="NCBI Taxonomy" id="580937"/>
    <lineage>
        <taxon>Bacteria</taxon>
        <taxon>Pseudomonadati</taxon>
        <taxon>Pseudomonadota</taxon>
        <taxon>Betaproteobacteria</taxon>
        <taxon>Burkholderiales</taxon>
        <taxon>Burkholderiaceae</taxon>
        <taxon>Paraburkholderia</taxon>
    </lineage>
</organism>
<evidence type="ECO:0000313" key="3">
    <source>
        <dbReference type="Proteomes" id="UP001629432"/>
    </source>
</evidence>
<dbReference type="Gene3D" id="3.40.50.880">
    <property type="match status" value="1"/>
</dbReference>
<proteinExistence type="predicted"/>
<gene>
    <name evidence="2" type="ORF">PQQ63_28080</name>
</gene>
<evidence type="ECO:0000313" key="2">
    <source>
        <dbReference type="EMBL" id="MFM0640560.1"/>
    </source>
</evidence>
<dbReference type="InterPro" id="IPR002818">
    <property type="entry name" value="DJ-1/PfpI"/>
</dbReference>
<dbReference type="InterPro" id="IPR029062">
    <property type="entry name" value="Class_I_gatase-like"/>
</dbReference>
<comment type="caution">
    <text evidence="2">The sequence shown here is derived from an EMBL/GenBank/DDBJ whole genome shotgun (WGS) entry which is preliminary data.</text>
</comment>
<protein>
    <submittedName>
        <fullName evidence="2">DJ-1/PfpI family protein</fullName>
    </submittedName>
</protein>
<dbReference type="Proteomes" id="UP001629432">
    <property type="component" value="Unassembled WGS sequence"/>
</dbReference>
<feature type="domain" description="DJ-1/PfpI" evidence="1">
    <location>
        <begin position="16"/>
        <end position="174"/>
    </location>
</feature>
<dbReference type="InterPro" id="IPR052158">
    <property type="entry name" value="INH-QAR"/>
</dbReference>